<dbReference type="STRING" id="74649.A0A2P6SMP2"/>
<organism evidence="1 2">
    <name type="scientific">Rosa chinensis</name>
    <name type="common">China rose</name>
    <dbReference type="NCBI Taxonomy" id="74649"/>
    <lineage>
        <taxon>Eukaryota</taxon>
        <taxon>Viridiplantae</taxon>
        <taxon>Streptophyta</taxon>
        <taxon>Embryophyta</taxon>
        <taxon>Tracheophyta</taxon>
        <taxon>Spermatophyta</taxon>
        <taxon>Magnoliopsida</taxon>
        <taxon>eudicotyledons</taxon>
        <taxon>Gunneridae</taxon>
        <taxon>Pentapetalae</taxon>
        <taxon>rosids</taxon>
        <taxon>fabids</taxon>
        <taxon>Rosales</taxon>
        <taxon>Rosaceae</taxon>
        <taxon>Rosoideae</taxon>
        <taxon>Rosoideae incertae sedis</taxon>
        <taxon>Rosa</taxon>
    </lineage>
</organism>
<name>A0A2P6SMP2_ROSCH</name>
<keyword evidence="2" id="KW-1185">Reference proteome</keyword>
<reference evidence="1 2" key="1">
    <citation type="journal article" date="2018" name="Nat. Genet.">
        <title>The Rosa genome provides new insights in the design of modern roses.</title>
        <authorList>
            <person name="Bendahmane M."/>
        </authorList>
    </citation>
    <scope>NUCLEOTIDE SEQUENCE [LARGE SCALE GENOMIC DNA]</scope>
    <source>
        <strain evidence="2">cv. Old Blush</strain>
    </source>
</reference>
<dbReference type="EMBL" id="PDCK01000039">
    <property type="protein sequence ID" value="PRQ59930.1"/>
    <property type="molecule type" value="Genomic_DNA"/>
</dbReference>
<gene>
    <name evidence="1" type="ORF">RchiOBHm_Chr1g0375601</name>
</gene>
<dbReference type="Proteomes" id="UP000238479">
    <property type="component" value="Chromosome 1"/>
</dbReference>
<accession>A0A2P6SMP2</accession>
<dbReference type="Gramene" id="PRQ59930">
    <property type="protein sequence ID" value="PRQ59930"/>
    <property type="gene ID" value="RchiOBHm_Chr1g0375601"/>
</dbReference>
<sequence length="71" mass="8318">MAISPSPQEAMSIFVERILEWRDTCLLNKLLVKPSLVNQPLLEEEGALLLYLRMLAWHMRGQENLLEIWEP</sequence>
<protein>
    <submittedName>
        <fullName evidence="1">Uncharacterized protein</fullName>
    </submittedName>
</protein>
<evidence type="ECO:0000313" key="2">
    <source>
        <dbReference type="Proteomes" id="UP000238479"/>
    </source>
</evidence>
<comment type="caution">
    <text evidence="1">The sequence shown here is derived from an EMBL/GenBank/DDBJ whole genome shotgun (WGS) entry which is preliminary data.</text>
</comment>
<proteinExistence type="predicted"/>
<dbReference type="AlphaFoldDB" id="A0A2P6SMP2"/>
<evidence type="ECO:0000313" key="1">
    <source>
        <dbReference type="EMBL" id="PRQ59930.1"/>
    </source>
</evidence>